<keyword evidence="2" id="KW-1185">Reference proteome</keyword>
<dbReference type="Proteomes" id="UP000003688">
    <property type="component" value="Unassembled WGS sequence"/>
</dbReference>
<organism evidence="1 2">
    <name type="scientific">Pedosphaera parvula (strain Ellin514)</name>
    <dbReference type="NCBI Taxonomy" id="320771"/>
    <lineage>
        <taxon>Bacteria</taxon>
        <taxon>Pseudomonadati</taxon>
        <taxon>Verrucomicrobiota</taxon>
        <taxon>Pedosphaerae</taxon>
        <taxon>Pedosphaerales</taxon>
        <taxon>Pedosphaeraceae</taxon>
        <taxon>Pedosphaera</taxon>
    </lineage>
</organism>
<evidence type="ECO:0000313" key="2">
    <source>
        <dbReference type="Proteomes" id="UP000003688"/>
    </source>
</evidence>
<comment type="caution">
    <text evidence="1">The sequence shown here is derived from an EMBL/GenBank/DDBJ whole genome shotgun (WGS) entry which is preliminary data.</text>
</comment>
<accession>B9XLA1</accession>
<feature type="non-terminal residue" evidence="1">
    <location>
        <position position="1"/>
    </location>
</feature>
<protein>
    <recommendedName>
        <fullName evidence="3">LTD domain-containing protein</fullName>
    </recommendedName>
</protein>
<name>B9XLA1_PEDPL</name>
<dbReference type="EMBL" id="ABOX02000028">
    <property type="protein sequence ID" value="EEF59452.1"/>
    <property type="molecule type" value="Genomic_DNA"/>
</dbReference>
<proteinExistence type="predicted"/>
<dbReference type="AlphaFoldDB" id="B9XLA1"/>
<dbReference type="OrthoDB" id="9757042at2"/>
<evidence type="ECO:0000313" key="1">
    <source>
        <dbReference type="EMBL" id="EEF59452.1"/>
    </source>
</evidence>
<sequence length="711" mass="73360">NPVDVSGWKVVFYDSTSWPAPRVTFAFPTGTICPSGGVFQVTGGGSFPGSYPAFATGINLNWFTSPNFPEVVLLLDAGGNGIDFFCAGQLALPGLITLPISIDNDLWSGPPGIINFSSPTFSYQRSGYLSHHNSADWLLTTNSIGVFNPGLSIPFLGGYTISPTQPSLVYLTNGVWSGQIVAGTGATNAILRADENAGHSGDSTPLLVRRRDALALQVPHAAFKATPGLVGQGIVSLPQPLTNNLTVTLSSSLPLEIAVPANVTVLAGQTNALFNVTNFNDGLVTGPLAVTILASASGWETASDTITNYDQSGLTLTVSVPSFVTESASISGSIFSSAPSAQPVRIRLSSNQPDRLQVPDYVVLPAGQVSVGFSIIAPDNNRIDGNVSAMISATVPGWTSGQGTIQVTDNENFRLTLGLPTQITAGSGMITNAGTVSLSGILTSNLVISFTNNIPTKLLLPDSLTIAAGQTSASFNVIAPNDTLNDGNQFVLVTASAVGFTNAIRSVMVIDNGISQFAVAPFPSIQVAGQPFTLTVYAENLSGIVLSGYSGNANLAASGASGSVTVQPFVVGPFTNGVWSGPVTLAAANTGVVITVTDGLGHSGLSNPFDIIAAQVLNLPISDFAYDPVHQKILAGVLGSSTAYRQSVVTIDPLTGSVGSSVGIGTDPGRLLPLPNAGSFPSAGRKPGAKQAYWQKPFGYGHFCNNFCNFT</sequence>
<gene>
    <name evidence="1" type="ORF">Cflav_PD2296</name>
</gene>
<reference evidence="1 2" key="1">
    <citation type="journal article" date="2011" name="J. Bacteriol.">
        <title>Genome sequence of 'Pedosphaera parvula' Ellin514, an aerobic Verrucomicrobial isolate from pasture soil.</title>
        <authorList>
            <person name="Kant R."/>
            <person name="van Passel M.W."/>
            <person name="Sangwan P."/>
            <person name="Palva A."/>
            <person name="Lucas S."/>
            <person name="Copeland A."/>
            <person name="Lapidus A."/>
            <person name="Glavina Del Rio T."/>
            <person name="Dalin E."/>
            <person name="Tice H."/>
            <person name="Bruce D."/>
            <person name="Goodwin L."/>
            <person name="Pitluck S."/>
            <person name="Chertkov O."/>
            <person name="Larimer F.W."/>
            <person name="Land M.L."/>
            <person name="Hauser L."/>
            <person name="Brettin T.S."/>
            <person name="Detter J.C."/>
            <person name="Han S."/>
            <person name="de Vos W.M."/>
            <person name="Janssen P.H."/>
            <person name="Smidt H."/>
        </authorList>
    </citation>
    <scope>NUCLEOTIDE SEQUENCE [LARGE SCALE GENOMIC DNA]</scope>
    <source>
        <strain evidence="1 2">Ellin514</strain>
    </source>
</reference>
<dbReference type="STRING" id="320771.Cflav_PD2296"/>
<evidence type="ECO:0008006" key="3">
    <source>
        <dbReference type="Google" id="ProtNLM"/>
    </source>
</evidence>
<dbReference type="RefSeq" id="WP_007416592.1">
    <property type="nucleotide sequence ID" value="NZ_ABOX02000028.1"/>
</dbReference>